<proteinExistence type="inferred from homology"/>
<dbReference type="PROSITE" id="PS00389">
    <property type="entry name" value="ATPASE_DELTA"/>
    <property type="match status" value="1"/>
</dbReference>
<dbReference type="HAMAP" id="MF_01416">
    <property type="entry name" value="ATP_synth_delta_bact"/>
    <property type="match status" value="1"/>
</dbReference>
<reference evidence="8 9" key="1">
    <citation type="journal article" date="2018" name="Sci. Rep.">
        <title>Raphidocelis subcapitata (=Pseudokirchneriella subcapitata) provides an insight into genome evolution and environmental adaptations in the Sphaeropleales.</title>
        <authorList>
            <person name="Suzuki S."/>
            <person name="Yamaguchi H."/>
            <person name="Nakajima N."/>
            <person name="Kawachi M."/>
        </authorList>
    </citation>
    <scope>NUCLEOTIDE SEQUENCE [LARGE SCALE GENOMIC DNA]</scope>
    <source>
        <strain evidence="8 9">NIES-35</strain>
    </source>
</reference>
<dbReference type="InterPro" id="IPR000711">
    <property type="entry name" value="ATPase_OSCP/dsu"/>
</dbReference>
<keyword evidence="3" id="KW-0813">Transport</keyword>
<dbReference type="NCBIfam" id="TIGR01145">
    <property type="entry name" value="ATP_synt_delta"/>
    <property type="match status" value="1"/>
</dbReference>
<evidence type="ECO:0000313" key="8">
    <source>
        <dbReference type="EMBL" id="GBF89677.1"/>
    </source>
</evidence>
<dbReference type="AlphaFoldDB" id="A0A2V0NXM6"/>
<evidence type="ECO:0000313" key="9">
    <source>
        <dbReference type="Proteomes" id="UP000247498"/>
    </source>
</evidence>
<dbReference type="Pfam" id="PF00213">
    <property type="entry name" value="OSCP"/>
    <property type="match status" value="1"/>
</dbReference>
<dbReference type="InParanoid" id="A0A2V0NXM6"/>
<evidence type="ECO:0000256" key="1">
    <source>
        <dbReference type="ARBA" id="ARBA00004370"/>
    </source>
</evidence>
<organism evidence="8 9">
    <name type="scientific">Raphidocelis subcapitata</name>
    <dbReference type="NCBI Taxonomy" id="307507"/>
    <lineage>
        <taxon>Eukaryota</taxon>
        <taxon>Viridiplantae</taxon>
        <taxon>Chlorophyta</taxon>
        <taxon>core chlorophytes</taxon>
        <taxon>Chlorophyceae</taxon>
        <taxon>CS clade</taxon>
        <taxon>Sphaeropleales</taxon>
        <taxon>Selenastraceae</taxon>
        <taxon>Raphidocelis</taxon>
    </lineage>
</organism>
<dbReference type="PRINTS" id="PR00125">
    <property type="entry name" value="ATPASEDELTA"/>
</dbReference>
<evidence type="ECO:0000256" key="2">
    <source>
        <dbReference type="ARBA" id="ARBA00007046"/>
    </source>
</evidence>
<comment type="caution">
    <text evidence="8">The sequence shown here is derived from an EMBL/GenBank/DDBJ whole genome shotgun (WGS) entry which is preliminary data.</text>
</comment>
<evidence type="ECO:0000256" key="3">
    <source>
        <dbReference type="ARBA" id="ARBA00022448"/>
    </source>
</evidence>
<dbReference type="GO" id="GO:0016020">
    <property type="term" value="C:membrane"/>
    <property type="evidence" value="ECO:0007669"/>
    <property type="project" value="UniProtKB-SubCell"/>
</dbReference>
<dbReference type="Gene3D" id="1.10.520.20">
    <property type="entry name" value="N-terminal domain of the delta subunit of the F1F0-ATP synthase"/>
    <property type="match status" value="1"/>
</dbReference>
<name>A0A2V0NXM6_9CHLO</name>
<dbReference type="SUPFAM" id="SSF47928">
    <property type="entry name" value="N-terminal domain of the delta subunit of the F1F0-ATP synthase"/>
    <property type="match status" value="1"/>
</dbReference>
<accession>A0A2V0NXM6</accession>
<dbReference type="InterPro" id="IPR026015">
    <property type="entry name" value="ATP_synth_OSCP/delta_N_sf"/>
</dbReference>
<keyword evidence="7" id="KW-0066">ATP synthesis</keyword>
<comment type="subcellular location">
    <subcellularLocation>
        <location evidence="1">Membrane</location>
    </subcellularLocation>
</comment>
<dbReference type="FunCoup" id="A0A2V0NXM6">
    <property type="interactions" value="557"/>
</dbReference>
<keyword evidence="6" id="KW-0472">Membrane</keyword>
<dbReference type="EMBL" id="BDRX01000012">
    <property type="protein sequence ID" value="GBF89677.1"/>
    <property type="molecule type" value="Genomic_DNA"/>
</dbReference>
<dbReference type="OrthoDB" id="1262810at2759"/>
<dbReference type="GO" id="GO:0046933">
    <property type="term" value="F:proton-transporting ATP synthase activity, rotational mechanism"/>
    <property type="evidence" value="ECO:0007669"/>
    <property type="project" value="InterPro"/>
</dbReference>
<dbReference type="Proteomes" id="UP000247498">
    <property type="component" value="Unassembled WGS sequence"/>
</dbReference>
<evidence type="ECO:0000256" key="4">
    <source>
        <dbReference type="ARBA" id="ARBA00022781"/>
    </source>
</evidence>
<keyword evidence="4" id="KW-0375">Hydrogen ion transport</keyword>
<evidence type="ECO:0000256" key="6">
    <source>
        <dbReference type="ARBA" id="ARBA00023136"/>
    </source>
</evidence>
<comment type="similarity">
    <text evidence="2">Belongs to the ATPase delta chain family.</text>
</comment>
<dbReference type="STRING" id="307507.A0A2V0NXM6"/>
<gene>
    <name evidence="8" type="ORF">Rsub_02847</name>
</gene>
<protein>
    <submittedName>
        <fullName evidence="8">F-type H+-transporting ATPase subunit delta</fullName>
    </submittedName>
</protein>
<dbReference type="InterPro" id="IPR020781">
    <property type="entry name" value="ATPase_OSCP/d_CS"/>
</dbReference>
<evidence type="ECO:0000256" key="5">
    <source>
        <dbReference type="ARBA" id="ARBA00023065"/>
    </source>
</evidence>
<dbReference type="PANTHER" id="PTHR11910">
    <property type="entry name" value="ATP SYNTHASE DELTA CHAIN"/>
    <property type="match status" value="1"/>
</dbReference>
<sequence>MQSLRSAQRASAFRSAAKPAAARRSVVMAASKRNDVSDSYAKALVELADDKGRLEQVHADVDAVAGLIKENVKLRDLLFSPVIEGDKKKAVLAKVSKEAGFQQYTSNFLNLLVEKDRLNLLDEICESFETQYCELTDTQVATVRSAVKLEQEQQFLIAKKLQELTGSKNIKLRPVIDTTLVGGFVVEYGSSQIDLSVRGQVERVADSLTKEMTAAM</sequence>
<keyword evidence="5" id="KW-0406">Ion transport</keyword>
<keyword evidence="9" id="KW-1185">Reference proteome</keyword>
<evidence type="ECO:0000256" key="7">
    <source>
        <dbReference type="ARBA" id="ARBA00023310"/>
    </source>
</evidence>